<proteinExistence type="predicted"/>
<name>A0A6B0Y0U8_9RHOB</name>
<dbReference type="EMBL" id="VXRY01000385">
    <property type="protein sequence ID" value="MXY34338.1"/>
    <property type="molecule type" value="Genomic_DNA"/>
</dbReference>
<gene>
    <name evidence="2" type="ORF">F4Y60_09670</name>
</gene>
<comment type="caution">
    <text evidence="2">The sequence shown here is derived from an EMBL/GenBank/DDBJ whole genome shotgun (WGS) entry which is preliminary data.</text>
</comment>
<evidence type="ECO:0000313" key="2">
    <source>
        <dbReference type="EMBL" id="MXY34338.1"/>
    </source>
</evidence>
<accession>A0A6B0Y0U8</accession>
<evidence type="ECO:0000256" key="1">
    <source>
        <dbReference type="SAM" id="MobiDB-lite"/>
    </source>
</evidence>
<feature type="compositionally biased region" description="Polar residues" evidence="1">
    <location>
        <begin position="206"/>
        <end position="219"/>
    </location>
</feature>
<dbReference type="AlphaFoldDB" id="A0A6B0Y0U8"/>
<protein>
    <submittedName>
        <fullName evidence="2">Uncharacterized protein</fullName>
    </submittedName>
</protein>
<reference evidence="2" key="1">
    <citation type="submission" date="2019-09" db="EMBL/GenBank/DDBJ databases">
        <title>Characterisation of the sponge microbiome using genome-centric metagenomics.</title>
        <authorList>
            <person name="Engelberts J.P."/>
            <person name="Robbins S.J."/>
            <person name="De Goeij J.M."/>
            <person name="Aranda M."/>
            <person name="Bell S.C."/>
            <person name="Webster N.S."/>
        </authorList>
    </citation>
    <scope>NUCLEOTIDE SEQUENCE</scope>
    <source>
        <strain evidence="2">SB0664_bin_43</strain>
    </source>
</reference>
<organism evidence="2">
    <name type="scientific">Boseongicola sp. SB0664_bin_43</name>
    <dbReference type="NCBI Taxonomy" id="2604844"/>
    <lineage>
        <taxon>Bacteria</taxon>
        <taxon>Pseudomonadati</taxon>
        <taxon>Pseudomonadota</taxon>
        <taxon>Alphaproteobacteria</taxon>
        <taxon>Rhodobacterales</taxon>
        <taxon>Paracoccaceae</taxon>
        <taxon>Boseongicola</taxon>
    </lineage>
</organism>
<sequence length="219" mass="24261">MTMNLTPSAAPLRDVLYEFSLAKRVPDAELLDDFVRRFPKYADSLTEFAIELAMDALRPEPEVDSRAEIDPNRVSPVVSRAMSRFHNRLHAVRQATKPTSNRAPSPEVADAPNPFAELSRAAFRALAKGIGANAVFVTKLRDRQIKPDTIPSSFLRCLADALNTPLDLVTAYLAAPSTITSRQFYKADDKPDDSQQQSFVEAVKSSGLSDDQQHQLLSF</sequence>
<feature type="region of interest" description="Disordered" evidence="1">
    <location>
        <begin position="187"/>
        <end position="219"/>
    </location>
</feature>